<dbReference type="RefSeq" id="WP_109929728.1">
    <property type="nucleotide sequence ID" value="NZ_QGNY01000003.1"/>
</dbReference>
<evidence type="ECO:0000313" key="2">
    <source>
        <dbReference type="Proteomes" id="UP000245391"/>
    </source>
</evidence>
<comment type="caution">
    <text evidence="1">The sequence shown here is derived from an EMBL/GenBank/DDBJ whole genome shotgun (WGS) entry which is preliminary data.</text>
</comment>
<reference evidence="2" key="1">
    <citation type="submission" date="2018-05" db="EMBL/GenBank/DDBJ databases">
        <title>Pedobacter paludis sp. nov., isolated from wetland soil.</title>
        <authorList>
            <person name="Zhang Y."/>
        </authorList>
    </citation>
    <scope>NUCLEOTIDE SEQUENCE [LARGE SCALE GENOMIC DNA]</scope>
    <source>
        <strain evidence="2">R-8</strain>
    </source>
</reference>
<keyword evidence="2" id="KW-1185">Reference proteome</keyword>
<organism evidence="1 2">
    <name type="scientific">Pedobacter paludis</name>
    <dbReference type="NCBI Taxonomy" id="2203212"/>
    <lineage>
        <taxon>Bacteria</taxon>
        <taxon>Pseudomonadati</taxon>
        <taxon>Bacteroidota</taxon>
        <taxon>Sphingobacteriia</taxon>
        <taxon>Sphingobacteriales</taxon>
        <taxon>Sphingobacteriaceae</taxon>
        <taxon>Pedobacter</taxon>
    </lineage>
</organism>
<sequence length="80" mass="9566">MSLVETNGNEYQQSPLQNCYWHYLFPCFWLWIKNKSRWLKPTAMNIKNLYKIGNWHYIFLCRLALADGIKKILTLALAKT</sequence>
<evidence type="ECO:0000313" key="1">
    <source>
        <dbReference type="EMBL" id="PWS32281.1"/>
    </source>
</evidence>
<name>A0A317EZE5_9SPHI</name>
<accession>A0A317EZE5</accession>
<gene>
    <name evidence="1" type="ORF">DF947_10970</name>
</gene>
<proteinExistence type="predicted"/>
<dbReference type="EMBL" id="QGNY01000003">
    <property type="protein sequence ID" value="PWS32281.1"/>
    <property type="molecule type" value="Genomic_DNA"/>
</dbReference>
<dbReference type="Proteomes" id="UP000245391">
    <property type="component" value="Unassembled WGS sequence"/>
</dbReference>
<dbReference type="AlphaFoldDB" id="A0A317EZE5"/>
<protein>
    <submittedName>
        <fullName evidence="1">Uncharacterized protein</fullName>
    </submittedName>
</protein>